<reference evidence="10 11" key="1">
    <citation type="submission" date="2021-03" db="EMBL/GenBank/DDBJ databases">
        <title>Succinivibrio sp. nov. isolated from feces of cow.</title>
        <authorList>
            <person name="Choi J.-Y."/>
        </authorList>
    </citation>
    <scope>NUCLEOTIDE SEQUENCE [LARGE SCALE GENOMIC DNA]</scope>
    <source>
        <strain evidence="10 11">AGMB01872</strain>
    </source>
</reference>
<comment type="similarity">
    <text evidence="1">Belongs to the FlgM family.</text>
</comment>
<keyword evidence="11" id="KW-1185">Reference proteome</keyword>
<evidence type="ECO:0000256" key="4">
    <source>
        <dbReference type="ARBA" id="ARBA00022795"/>
    </source>
</evidence>
<evidence type="ECO:0000313" key="10">
    <source>
        <dbReference type="EMBL" id="MBW7570163.1"/>
    </source>
</evidence>
<evidence type="ECO:0000256" key="3">
    <source>
        <dbReference type="ARBA" id="ARBA00022491"/>
    </source>
</evidence>
<evidence type="ECO:0000256" key="6">
    <source>
        <dbReference type="ARBA" id="ARBA00023163"/>
    </source>
</evidence>
<evidence type="ECO:0000259" key="9">
    <source>
        <dbReference type="Pfam" id="PF04316"/>
    </source>
</evidence>
<keyword evidence="10" id="KW-0282">Flagellum</keyword>
<dbReference type="InterPro" id="IPR035890">
    <property type="entry name" value="Anti-sigma-28_factor_FlgM_sf"/>
</dbReference>
<evidence type="ECO:0000256" key="1">
    <source>
        <dbReference type="ARBA" id="ARBA00005322"/>
    </source>
</evidence>
<gene>
    <name evidence="10" type="primary">flgM</name>
    <name evidence="10" type="ORF">J5V48_04570</name>
</gene>
<keyword evidence="6" id="KW-0804">Transcription</keyword>
<accession>A0ABS7DFT6</accession>
<name>A0ABS7DFT6_9GAMM</name>
<dbReference type="Pfam" id="PF04316">
    <property type="entry name" value="FlgM"/>
    <property type="match status" value="1"/>
</dbReference>
<evidence type="ECO:0000256" key="2">
    <source>
        <dbReference type="ARBA" id="ARBA00017823"/>
    </source>
</evidence>
<keyword evidence="5" id="KW-0805">Transcription regulation</keyword>
<evidence type="ECO:0000256" key="5">
    <source>
        <dbReference type="ARBA" id="ARBA00023015"/>
    </source>
</evidence>
<sequence>MAIDVLNDRSFNGMKESVATAPKVATNTTSAPVAQAKQSVSEMSARSADAVMLTDGAKTLAKATQKARDASGIDEAKVEKLKNSIKDGTYKINYESVANKLIDAEDELGTIFG</sequence>
<keyword evidence="3" id="KW-0678">Repressor</keyword>
<proteinExistence type="inferred from homology"/>
<keyword evidence="10" id="KW-0969">Cilium</keyword>
<comment type="caution">
    <text evidence="10">The sequence shown here is derived from an EMBL/GenBank/DDBJ whole genome shotgun (WGS) entry which is preliminary data.</text>
</comment>
<dbReference type="SUPFAM" id="SSF101498">
    <property type="entry name" value="Anti-sigma factor FlgM"/>
    <property type="match status" value="1"/>
</dbReference>
<organism evidence="10 11">
    <name type="scientific">Succinivibrio faecicola</name>
    <dbReference type="NCBI Taxonomy" id="2820300"/>
    <lineage>
        <taxon>Bacteria</taxon>
        <taxon>Pseudomonadati</taxon>
        <taxon>Pseudomonadota</taxon>
        <taxon>Gammaproteobacteria</taxon>
        <taxon>Aeromonadales</taxon>
        <taxon>Succinivibrionaceae</taxon>
        <taxon>Succinivibrio</taxon>
    </lineage>
</organism>
<feature type="domain" description="Anti-sigma-28 factor FlgM C-terminal" evidence="9">
    <location>
        <begin position="49"/>
        <end position="103"/>
    </location>
</feature>
<evidence type="ECO:0000256" key="7">
    <source>
        <dbReference type="ARBA" id="ARBA00024739"/>
    </source>
</evidence>
<comment type="function">
    <text evidence="7">Responsible for the coupling of flagellin expression to flagellar assembly by preventing expression of the flagellin genes when a component of the middle class of proteins is defective. It negatively regulates flagellar genes by inhibiting the activity of FliA by directly binding to FliA.</text>
</comment>
<keyword evidence="10" id="KW-0966">Cell projection</keyword>
<evidence type="ECO:0000313" key="11">
    <source>
        <dbReference type="Proteomes" id="UP000731465"/>
    </source>
</evidence>
<dbReference type="InterPro" id="IPR031316">
    <property type="entry name" value="FlgM_C"/>
</dbReference>
<protein>
    <recommendedName>
        <fullName evidence="2">Negative regulator of flagellin synthesis</fullName>
    </recommendedName>
    <alternativeName>
        <fullName evidence="8">Anti-sigma-28 factor</fullName>
    </alternativeName>
</protein>
<dbReference type="RefSeq" id="WP_219937383.1">
    <property type="nucleotide sequence ID" value="NZ_JAGFNY010000011.1"/>
</dbReference>
<dbReference type="EMBL" id="JAGFNY010000011">
    <property type="protein sequence ID" value="MBW7570163.1"/>
    <property type="molecule type" value="Genomic_DNA"/>
</dbReference>
<keyword evidence="4" id="KW-1005">Bacterial flagellum biogenesis</keyword>
<evidence type="ECO:0000256" key="8">
    <source>
        <dbReference type="ARBA" id="ARBA00030117"/>
    </source>
</evidence>
<dbReference type="Proteomes" id="UP000731465">
    <property type="component" value="Unassembled WGS sequence"/>
</dbReference>
<dbReference type="NCBIfam" id="TIGR03824">
    <property type="entry name" value="FlgM_jcvi"/>
    <property type="match status" value="1"/>
</dbReference>
<dbReference type="InterPro" id="IPR007412">
    <property type="entry name" value="FlgM"/>
</dbReference>